<reference evidence="6 7" key="1">
    <citation type="submission" date="2018-06" db="EMBL/GenBank/DDBJ databases">
        <authorList>
            <consortium name="Pathogen Informatics"/>
            <person name="Doyle S."/>
        </authorList>
    </citation>
    <scope>NUCLEOTIDE SEQUENCE [LARGE SCALE GENOMIC DNA]</scope>
    <source>
        <strain evidence="6 7">NCTC10723</strain>
    </source>
</reference>
<dbReference type="RefSeq" id="WP_115270104.1">
    <property type="nucleotide sequence ID" value="NZ_UGGU01000003.1"/>
</dbReference>
<organism evidence="6 7">
    <name type="scientific">Fusobacterium necrogenes</name>
    <dbReference type="NCBI Taxonomy" id="858"/>
    <lineage>
        <taxon>Bacteria</taxon>
        <taxon>Fusobacteriati</taxon>
        <taxon>Fusobacteriota</taxon>
        <taxon>Fusobacteriia</taxon>
        <taxon>Fusobacteriales</taxon>
        <taxon>Fusobacteriaceae</taxon>
        <taxon>Fusobacterium</taxon>
    </lineage>
</organism>
<accession>A0A377GXB8</accession>
<evidence type="ECO:0000256" key="1">
    <source>
        <dbReference type="ARBA" id="ARBA00022475"/>
    </source>
</evidence>
<dbReference type="EMBL" id="UGGU01000003">
    <property type="protein sequence ID" value="STO31630.1"/>
    <property type="molecule type" value="Genomic_DNA"/>
</dbReference>
<keyword evidence="5 6" id="KW-0449">Lipoprotein</keyword>
<gene>
    <name evidence="6" type="ORF">NCTC10723_01084</name>
</gene>
<keyword evidence="3" id="KW-0472">Membrane</keyword>
<keyword evidence="2" id="KW-0732">Signal</keyword>
<dbReference type="GO" id="GO:0030288">
    <property type="term" value="C:outer membrane-bounded periplasmic space"/>
    <property type="evidence" value="ECO:0007669"/>
    <property type="project" value="InterPro"/>
</dbReference>
<protein>
    <submittedName>
        <fullName evidence="6">Lipoprotein NMB1126/NMB1164</fullName>
    </submittedName>
</protein>
<evidence type="ECO:0000256" key="4">
    <source>
        <dbReference type="ARBA" id="ARBA00023139"/>
    </source>
</evidence>
<evidence type="ECO:0000313" key="7">
    <source>
        <dbReference type="Proteomes" id="UP000255328"/>
    </source>
</evidence>
<dbReference type="PROSITE" id="PS51257">
    <property type="entry name" value="PROKAR_LIPOPROTEIN"/>
    <property type="match status" value="1"/>
</dbReference>
<evidence type="ECO:0000256" key="2">
    <source>
        <dbReference type="ARBA" id="ARBA00022729"/>
    </source>
</evidence>
<sequence length="302" mass="33272">MKKYIGIFFTALLLVGCSNTEIRSTIKKEDNISSLREYNTYKGSLAPKRRVIIGKVKNYSRFGTQRTDSITKDILISEFSNSGRFNVLEREDLDSVMEELAFSNSLGEKSILSKQKFLDTDFVVVGSVTKYDLNTTGSKSLFSKSKEQRAEAVIELKVIDVLNGKVWTETGEGSASVKFETVLGAGTYGSYGSLEKEAFRAAVIQGVEKIVKKLDSIPWTAAVIQKDRNKIIINSGLNNNLQLGTQVNVYKQGKAIEYRGEVLGYEESLVGTATVDSYIGNDAASLIYNGGDFSLPAIVKMK</sequence>
<dbReference type="OrthoDB" id="85795at2"/>
<dbReference type="InterPro" id="IPR005534">
    <property type="entry name" value="Curli_assmbl/transp-comp_CsgG"/>
</dbReference>
<dbReference type="Gene3D" id="3.40.50.10610">
    <property type="entry name" value="ABC-type transport auxiliary lipoprotein component"/>
    <property type="match status" value="1"/>
</dbReference>
<keyword evidence="1" id="KW-1003">Cell membrane</keyword>
<keyword evidence="4" id="KW-0564">Palmitate</keyword>
<dbReference type="PANTHER" id="PTHR41164:SF1">
    <property type="entry name" value="CURLI PRODUCTION ASSEMBLY_TRANSPORT COMPONENT CSGG"/>
    <property type="match status" value="1"/>
</dbReference>
<dbReference type="Proteomes" id="UP000255328">
    <property type="component" value="Unassembled WGS sequence"/>
</dbReference>
<evidence type="ECO:0000256" key="5">
    <source>
        <dbReference type="ARBA" id="ARBA00023288"/>
    </source>
</evidence>
<evidence type="ECO:0000313" key="6">
    <source>
        <dbReference type="EMBL" id="STO31630.1"/>
    </source>
</evidence>
<evidence type="ECO:0000256" key="3">
    <source>
        <dbReference type="ARBA" id="ARBA00023136"/>
    </source>
</evidence>
<keyword evidence="7" id="KW-1185">Reference proteome</keyword>
<name>A0A377GXB8_9FUSO</name>
<proteinExistence type="predicted"/>
<dbReference type="Pfam" id="PF03783">
    <property type="entry name" value="CsgG"/>
    <property type="match status" value="1"/>
</dbReference>
<dbReference type="PANTHER" id="PTHR41164">
    <property type="entry name" value="CURLI PRODUCTION ASSEMBLY/TRANSPORT COMPONENT CSGG"/>
    <property type="match status" value="1"/>
</dbReference>
<dbReference type="AlphaFoldDB" id="A0A377GXB8"/>